<reference evidence="8 9" key="1">
    <citation type="submission" date="2019-11" db="EMBL/GenBank/DDBJ databases">
        <title>Pedobacter petrophilus genome.</title>
        <authorList>
            <person name="Feldbauer M.J."/>
            <person name="Newman J.D."/>
        </authorList>
    </citation>
    <scope>NUCLEOTIDE SEQUENCE [LARGE SCALE GENOMIC DNA]</scope>
    <source>
        <strain evidence="8 9">LMG 29686</strain>
    </source>
</reference>
<evidence type="ECO:0000256" key="3">
    <source>
        <dbReference type="ARBA" id="ARBA00023110"/>
    </source>
</evidence>
<evidence type="ECO:0000256" key="4">
    <source>
        <dbReference type="ARBA" id="ARBA00023235"/>
    </source>
</evidence>
<feature type="domain" description="PPIase FKBP-type" evidence="7">
    <location>
        <begin position="96"/>
        <end position="180"/>
    </location>
</feature>
<evidence type="ECO:0000256" key="6">
    <source>
        <dbReference type="RuleBase" id="RU003915"/>
    </source>
</evidence>
<dbReference type="InterPro" id="IPR001179">
    <property type="entry name" value="PPIase_FKBP_dom"/>
</dbReference>
<name>A0A7K0G2Z4_9SPHI</name>
<dbReference type="EC" id="5.2.1.8" evidence="6"/>
<evidence type="ECO:0000256" key="5">
    <source>
        <dbReference type="PROSITE-ProRule" id="PRU00277"/>
    </source>
</evidence>
<dbReference type="GO" id="GO:0003755">
    <property type="term" value="F:peptidyl-prolyl cis-trans isomerase activity"/>
    <property type="evidence" value="ECO:0007669"/>
    <property type="project" value="UniProtKB-UniRule"/>
</dbReference>
<keyword evidence="4 5" id="KW-0413">Isomerase</keyword>
<gene>
    <name evidence="8" type="ORF">GJU39_19015</name>
</gene>
<evidence type="ECO:0000256" key="1">
    <source>
        <dbReference type="ARBA" id="ARBA00000971"/>
    </source>
</evidence>
<dbReference type="Proteomes" id="UP000487757">
    <property type="component" value="Unassembled WGS sequence"/>
</dbReference>
<evidence type="ECO:0000313" key="9">
    <source>
        <dbReference type="Proteomes" id="UP000487757"/>
    </source>
</evidence>
<keyword evidence="9" id="KW-1185">Reference proteome</keyword>
<protein>
    <recommendedName>
        <fullName evidence="6">Peptidyl-prolyl cis-trans isomerase</fullName>
        <ecNumber evidence="6">5.2.1.8</ecNumber>
    </recommendedName>
</protein>
<accession>A0A7K0G2Z4</accession>
<organism evidence="8 9">
    <name type="scientific">Pedobacter petrophilus</name>
    <dbReference type="NCBI Taxonomy" id="1908241"/>
    <lineage>
        <taxon>Bacteria</taxon>
        <taxon>Pseudomonadati</taxon>
        <taxon>Bacteroidota</taxon>
        <taxon>Sphingobacteriia</taxon>
        <taxon>Sphingobacteriales</taxon>
        <taxon>Sphingobacteriaceae</taxon>
        <taxon>Pedobacter</taxon>
    </lineage>
</organism>
<dbReference type="Pfam" id="PF00254">
    <property type="entry name" value="FKBP_C"/>
    <property type="match status" value="1"/>
</dbReference>
<dbReference type="AlphaFoldDB" id="A0A7K0G2Z4"/>
<keyword evidence="3 5" id="KW-0697">Rotamase</keyword>
<sequence>MLKLVKNWSIRIKSLFLPMMLKFKYLILFVCFAGCFASCKKNEAFEAYDPVPQFKADTTAIRAFVKANNINAVKDQSGVFYEIIAPGTGSISYTTNTQITADYEGRLLNGNIFDSSKGTPITFSLGRVIPGWQIGIPKIQKGGKIRLIIPSYFGYGNVAQGANIPANSILDFNITLTEVSN</sequence>
<proteinExistence type="inferred from homology"/>
<comment type="catalytic activity">
    <reaction evidence="1 5 6">
        <text>[protein]-peptidylproline (omega=180) = [protein]-peptidylproline (omega=0)</text>
        <dbReference type="Rhea" id="RHEA:16237"/>
        <dbReference type="Rhea" id="RHEA-COMP:10747"/>
        <dbReference type="Rhea" id="RHEA-COMP:10748"/>
        <dbReference type="ChEBI" id="CHEBI:83833"/>
        <dbReference type="ChEBI" id="CHEBI:83834"/>
        <dbReference type="EC" id="5.2.1.8"/>
    </reaction>
</comment>
<dbReference type="PROSITE" id="PS50059">
    <property type="entry name" value="FKBP_PPIASE"/>
    <property type="match status" value="1"/>
</dbReference>
<dbReference type="InterPro" id="IPR046357">
    <property type="entry name" value="PPIase_dom_sf"/>
</dbReference>
<dbReference type="PANTHER" id="PTHR43811">
    <property type="entry name" value="FKBP-TYPE PEPTIDYL-PROLYL CIS-TRANS ISOMERASE FKPA"/>
    <property type="match status" value="1"/>
</dbReference>
<evidence type="ECO:0000259" key="7">
    <source>
        <dbReference type="PROSITE" id="PS50059"/>
    </source>
</evidence>
<dbReference type="EMBL" id="WKKH01000042">
    <property type="protein sequence ID" value="MRX78175.1"/>
    <property type="molecule type" value="Genomic_DNA"/>
</dbReference>
<dbReference type="OrthoDB" id="669809at2"/>
<dbReference type="SUPFAM" id="SSF54534">
    <property type="entry name" value="FKBP-like"/>
    <property type="match status" value="1"/>
</dbReference>
<dbReference type="Gene3D" id="3.10.50.40">
    <property type="match status" value="1"/>
</dbReference>
<evidence type="ECO:0000313" key="8">
    <source>
        <dbReference type="EMBL" id="MRX78175.1"/>
    </source>
</evidence>
<comment type="similarity">
    <text evidence="2 6">Belongs to the FKBP-type PPIase family.</text>
</comment>
<comment type="caution">
    <text evidence="8">The sequence shown here is derived from an EMBL/GenBank/DDBJ whole genome shotgun (WGS) entry which is preliminary data.</text>
</comment>
<evidence type="ECO:0000256" key="2">
    <source>
        <dbReference type="ARBA" id="ARBA00006577"/>
    </source>
</evidence>
<dbReference type="PANTHER" id="PTHR43811:SF19">
    <property type="entry name" value="39 KDA FK506-BINDING NUCLEAR PROTEIN"/>
    <property type="match status" value="1"/>
</dbReference>